<feature type="region of interest" description="Disordered" evidence="1">
    <location>
        <begin position="1"/>
        <end position="44"/>
    </location>
</feature>
<dbReference type="Proteomes" id="UP000299102">
    <property type="component" value="Unassembled WGS sequence"/>
</dbReference>
<organism evidence="2 3">
    <name type="scientific">Eumeta variegata</name>
    <name type="common">Bagworm moth</name>
    <name type="synonym">Eumeta japonica</name>
    <dbReference type="NCBI Taxonomy" id="151549"/>
    <lineage>
        <taxon>Eukaryota</taxon>
        <taxon>Metazoa</taxon>
        <taxon>Ecdysozoa</taxon>
        <taxon>Arthropoda</taxon>
        <taxon>Hexapoda</taxon>
        <taxon>Insecta</taxon>
        <taxon>Pterygota</taxon>
        <taxon>Neoptera</taxon>
        <taxon>Endopterygota</taxon>
        <taxon>Lepidoptera</taxon>
        <taxon>Glossata</taxon>
        <taxon>Ditrysia</taxon>
        <taxon>Tineoidea</taxon>
        <taxon>Psychidae</taxon>
        <taxon>Oiketicinae</taxon>
        <taxon>Eumeta</taxon>
    </lineage>
</organism>
<sequence length="109" mass="11770">MAHSLPSPHNPALSASSLHHQRTPDINYPIPTQEAGNALVTPPESHARLPLDKAMKNVAQNSQFERVKLGNILVKLADEHSAAGCESNPGTIAYFMLIKVAIHCIQAET</sequence>
<comment type="caution">
    <text evidence="2">The sequence shown here is derived from an EMBL/GenBank/DDBJ whole genome shotgun (WGS) entry which is preliminary data.</text>
</comment>
<keyword evidence="3" id="KW-1185">Reference proteome</keyword>
<protein>
    <submittedName>
        <fullName evidence="2">Uncharacterized protein</fullName>
    </submittedName>
</protein>
<evidence type="ECO:0000313" key="3">
    <source>
        <dbReference type="Proteomes" id="UP000299102"/>
    </source>
</evidence>
<dbReference type="EMBL" id="BGZK01000123">
    <property type="protein sequence ID" value="GBP20913.1"/>
    <property type="molecule type" value="Genomic_DNA"/>
</dbReference>
<name>A0A4C1U3E8_EUMVA</name>
<dbReference type="AlphaFoldDB" id="A0A4C1U3E8"/>
<accession>A0A4C1U3E8</accession>
<reference evidence="2 3" key="1">
    <citation type="journal article" date="2019" name="Commun. Biol.">
        <title>The bagworm genome reveals a unique fibroin gene that provides high tensile strength.</title>
        <authorList>
            <person name="Kono N."/>
            <person name="Nakamura H."/>
            <person name="Ohtoshi R."/>
            <person name="Tomita M."/>
            <person name="Numata K."/>
            <person name="Arakawa K."/>
        </authorList>
    </citation>
    <scope>NUCLEOTIDE SEQUENCE [LARGE SCALE GENOMIC DNA]</scope>
</reference>
<gene>
    <name evidence="2" type="ORF">EVAR_80733_1</name>
</gene>
<evidence type="ECO:0000256" key="1">
    <source>
        <dbReference type="SAM" id="MobiDB-lite"/>
    </source>
</evidence>
<evidence type="ECO:0000313" key="2">
    <source>
        <dbReference type="EMBL" id="GBP20913.1"/>
    </source>
</evidence>
<proteinExistence type="predicted"/>